<evidence type="ECO:0000256" key="1">
    <source>
        <dbReference type="ARBA" id="ARBA00004167"/>
    </source>
</evidence>
<sequence length="441" mass="46760">MAGPETDSKGSLDAKAGSTADGAADANDTPSSSPKETSQDPKPTAASSSEPKETTAAPKPTTHQETSSNSPAPPATSSKAPPPSSSPSSAAPASSSQSSVATHTSSQVQTSSSTPSSSLTSFTTTSLSSSSSSSSISASASSSSDNSTGGGNPALIGGIVGGVVGAVALIGIIFMLVKRQKRRSRRANNNMDDIFNSENKRGFEPMDDYHTSANNSARDVQQHAVTSPVSPFQQANAYPPAPMSPAYGAAQSVPMQPYAPQLNDMTFNDMTSPVMNYNEIGMTAAAVGAGAGAGAGVAGYAAADDQYNDPHKYQMTYDQHHDQHMYGADQQGNGQYYSSEPYYDNQVYYDQQGQPYQYDQQYDQHYNQQYDQQYDQQHHLQQQQQQPYYDENVAYQNPPSPAGQPMTTDPSIQHQRPNVHSPTPNDAQHAPVPSTTADQHH</sequence>
<evidence type="ECO:0000256" key="3">
    <source>
        <dbReference type="ARBA" id="ARBA00022989"/>
    </source>
</evidence>
<feature type="compositionally biased region" description="Low complexity" evidence="5">
    <location>
        <begin position="86"/>
        <end position="147"/>
    </location>
</feature>
<evidence type="ECO:0008006" key="9">
    <source>
        <dbReference type="Google" id="ProtNLM"/>
    </source>
</evidence>
<evidence type="ECO:0000256" key="5">
    <source>
        <dbReference type="SAM" id="MobiDB-lite"/>
    </source>
</evidence>
<dbReference type="Proteomes" id="UP000193560">
    <property type="component" value="Unassembled WGS sequence"/>
</dbReference>
<evidence type="ECO:0000256" key="4">
    <source>
        <dbReference type="ARBA" id="ARBA00023136"/>
    </source>
</evidence>
<dbReference type="AlphaFoldDB" id="A0A1X2IMC9"/>
<name>A0A1X2IMC9_9FUNG</name>
<proteinExistence type="predicted"/>
<reference evidence="7 8" key="1">
    <citation type="submission" date="2016-07" db="EMBL/GenBank/DDBJ databases">
        <title>Pervasive Adenine N6-methylation of Active Genes in Fungi.</title>
        <authorList>
            <consortium name="DOE Joint Genome Institute"/>
            <person name="Mondo S.J."/>
            <person name="Dannebaum R.O."/>
            <person name="Kuo R.C."/>
            <person name="Labutti K."/>
            <person name="Haridas S."/>
            <person name="Kuo A."/>
            <person name="Salamov A."/>
            <person name="Ahrendt S.R."/>
            <person name="Lipzen A."/>
            <person name="Sullivan W."/>
            <person name="Andreopoulos W.B."/>
            <person name="Clum A."/>
            <person name="Lindquist E."/>
            <person name="Daum C."/>
            <person name="Ramamoorthy G.K."/>
            <person name="Gryganskyi A."/>
            <person name="Culley D."/>
            <person name="Magnuson J.K."/>
            <person name="James T.Y."/>
            <person name="O'Malley M.A."/>
            <person name="Stajich J.E."/>
            <person name="Spatafora J.W."/>
            <person name="Visel A."/>
            <person name="Grigoriev I.V."/>
        </authorList>
    </citation>
    <scope>NUCLEOTIDE SEQUENCE [LARGE SCALE GENOMIC DNA]</scope>
    <source>
        <strain evidence="7 8">NRRL 1336</strain>
    </source>
</reference>
<dbReference type="PANTHER" id="PTHR15549:SF26">
    <property type="entry name" value="AXIAL BUDDING PATTERN PROTEIN 2-RELATED"/>
    <property type="match status" value="1"/>
</dbReference>
<dbReference type="EMBL" id="MCGE01000008">
    <property type="protein sequence ID" value="ORZ18946.1"/>
    <property type="molecule type" value="Genomic_DNA"/>
</dbReference>
<dbReference type="OrthoDB" id="2290498at2759"/>
<evidence type="ECO:0000313" key="7">
    <source>
        <dbReference type="EMBL" id="ORZ18946.1"/>
    </source>
</evidence>
<dbReference type="PANTHER" id="PTHR15549">
    <property type="entry name" value="PAIRED IMMUNOGLOBULIN-LIKE TYPE 2 RECEPTOR"/>
    <property type="match status" value="1"/>
</dbReference>
<keyword evidence="4 6" id="KW-0472">Membrane</keyword>
<evidence type="ECO:0000256" key="6">
    <source>
        <dbReference type="SAM" id="Phobius"/>
    </source>
</evidence>
<dbReference type="InterPro" id="IPR051694">
    <property type="entry name" value="Immunoregulatory_rcpt-like"/>
</dbReference>
<feature type="region of interest" description="Disordered" evidence="5">
    <location>
        <begin position="392"/>
        <end position="441"/>
    </location>
</feature>
<evidence type="ECO:0000313" key="8">
    <source>
        <dbReference type="Proteomes" id="UP000193560"/>
    </source>
</evidence>
<feature type="compositionally biased region" description="Basic and acidic residues" evidence="5">
    <location>
        <begin position="1"/>
        <end position="12"/>
    </location>
</feature>
<gene>
    <name evidence="7" type="ORF">BCR42DRAFT_411913</name>
</gene>
<feature type="compositionally biased region" description="Polar residues" evidence="5">
    <location>
        <begin position="405"/>
        <end position="426"/>
    </location>
</feature>
<evidence type="ECO:0000256" key="2">
    <source>
        <dbReference type="ARBA" id="ARBA00022692"/>
    </source>
</evidence>
<feature type="region of interest" description="Disordered" evidence="5">
    <location>
        <begin position="1"/>
        <end position="149"/>
    </location>
</feature>
<accession>A0A1X2IMC9</accession>
<keyword evidence="2 6" id="KW-0812">Transmembrane</keyword>
<comment type="caution">
    <text evidence="7">The sequence shown here is derived from an EMBL/GenBank/DDBJ whole genome shotgun (WGS) entry which is preliminary data.</text>
</comment>
<dbReference type="GO" id="GO:0071944">
    <property type="term" value="C:cell periphery"/>
    <property type="evidence" value="ECO:0007669"/>
    <property type="project" value="UniProtKB-ARBA"/>
</dbReference>
<protein>
    <recommendedName>
        <fullName evidence="9">Mid2 domain-containing protein</fullName>
    </recommendedName>
</protein>
<comment type="subcellular location">
    <subcellularLocation>
        <location evidence="1">Membrane</location>
        <topology evidence="1">Single-pass membrane protein</topology>
    </subcellularLocation>
</comment>
<organism evidence="7 8">
    <name type="scientific">Absidia repens</name>
    <dbReference type="NCBI Taxonomy" id="90262"/>
    <lineage>
        <taxon>Eukaryota</taxon>
        <taxon>Fungi</taxon>
        <taxon>Fungi incertae sedis</taxon>
        <taxon>Mucoromycota</taxon>
        <taxon>Mucoromycotina</taxon>
        <taxon>Mucoromycetes</taxon>
        <taxon>Mucorales</taxon>
        <taxon>Cunninghamellaceae</taxon>
        <taxon>Absidia</taxon>
    </lineage>
</organism>
<feature type="transmembrane region" description="Helical" evidence="6">
    <location>
        <begin position="154"/>
        <end position="177"/>
    </location>
</feature>
<keyword evidence="8" id="KW-1185">Reference proteome</keyword>
<dbReference type="STRING" id="90262.A0A1X2IMC9"/>
<keyword evidence="3 6" id="KW-1133">Transmembrane helix</keyword>
<dbReference type="GO" id="GO:0016020">
    <property type="term" value="C:membrane"/>
    <property type="evidence" value="ECO:0007669"/>
    <property type="project" value="UniProtKB-SubCell"/>
</dbReference>
<feature type="compositionally biased region" description="Low complexity" evidence="5">
    <location>
        <begin position="54"/>
        <end position="79"/>
    </location>
</feature>